<evidence type="ECO:0000313" key="4">
    <source>
        <dbReference type="Proteomes" id="UP000192411"/>
    </source>
</evidence>
<evidence type="ECO:0000259" key="2">
    <source>
        <dbReference type="Pfam" id="PF02470"/>
    </source>
</evidence>
<feature type="region of interest" description="Disordered" evidence="1">
    <location>
        <begin position="407"/>
        <end position="479"/>
    </location>
</feature>
<evidence type="ECO:0000256" key="1">
    <source>
        <dbReference type="SAM" id="MobiDB-lite"/>
    </source>
</evidence>
<proteinExistence type="predicted"/>
<dbReference type="NCBIfam" id="TIGR00996">
    <property type="entry name" value="Mtu_fam_mce"/>
    <property type="match status" value="1"/>
</dbReference>
<dbReference type="OrthoDB" id="4741753at2"/>
<organism evidence="3 4">
    <name type="scientific">Mycolicibacterium tusciae</name>
    <dbReference type="NCBI Taxonomy" id="75922"/>
    <lineage>
        <taxon>Bacteria</taxon>
        <taxon>Bacillati</taxon>
        <taxon>Actinomycetota</taxon>
        <taxon>Actinomycetes</taxon>
        <taxon>Mycobacteriales</taxon>
        <taxon>Mycobacteriaceae</taxon>
        <taxon>Mycolicibacterium</taxon>
    </lineage>
</organism>
<dbReference type="STRING" id="75922.BST47_08935"/>
<dbReference type="InterPro" id="IPR005693">
    <property type="entry name" value="Mce"/>
</dbReference>
<keyword evidence="4" id="KW-1185">Reference proteome</keyword>
<dbReference type="Proteomes" id="UP000192411">
    <property type="component" value="Unassembled WGS sequence"/>
</dbReference>
<evidence type="ECO:0000313" key="3">
    <source>
        <dbReference type="EMBL" id="ORB66010.1"/>
    </source>
</evidence>
<feature type="domain" description="Mce/MlaD" evidence="2">
    <location>
        <begin position="40"/>
        <end position="114"/>
    </location>
</feature>
<dbReference type="PANTHER" id="PTHR33371">
    <property type="entry name" value="INTERMEMBRANE PHOSPHOLIPID TRANSPORT SYSTEM BINDING PROTEIN MLAD-RELATED"/>
    <property type="match status" value="1"/>
</dbReference>
<dbReference type="Pfam" id="PF02470">
    <property type="entry name" value="MlaD"/>
    <property type="match status" value="1"/>
</dbReference>
<dbReference type="PANTHER" id="PTHR33371:SF16">
    <property type="entry name" value="MCE-FAMILY PROTEIN MCE3F"/>
    <property type="match status" value="1"/>
</dbReference>
<feature type="compositionally biased region" description="Pro residues" evidence="1">
    <location>
        <begin position="419"/>
        <end position="436"/>
    </location>
</feature>
<comment type="caution">
    <text evidence="3">The sequence shown here is derived from an EMBL/GenBank/DDBJ whole genome shotgun (WGS) entry which is preliminary data.</text>
</comment>
<protein>
    <submittedName>
        <fullName evidence="3">Mammalian cell entry protein</fullName>
    </submittedName>
</protein>
<dbReference type="InterPro" id="IPR052336">
    <property type="entry name" value="MlaD_Phospholipid_Transporter"/>
</dbReference>
<name>A0A1X0JTG8_9MYCO</name>
<dbReference type="RefSeq" id="WP_083125183.1">
    <property type="nucleotide sequence ID" value="NZ_MVIM01000004.1"/>
</dbReference>
<sequence length="479" mass="50851">MHLTRRVRIQLAIFTIVALATVAVMALHFINLPAMFGVGRYTVTVELPRSGGLYESGNVTYRGTKVGRVESVRLTDTGVEAVLSLQSGIDIPSDLKAEVHSQSAVGESYVLLLPRNGTSAPLKNGDVITLADSSVPPDVNALLAAANTGLQAIPRDDLKTVIDEAYTAVGGLGPELSRVIEGASTLAIDARKNLDPLTTLIDKADPVLDSQTNTSDAIQAWASQVATVTAELKTHDEAVAGVIVKGGPAAAQVRQLVERLQPTLPILMANLVSVGQVALTYQNDIEQILVVFPQSVAANQAGILANLNTKQDYKGQYLSFNLNLNLPPPCTTGFLPAQQQRVAALEDYPQRPPGDLYCRTPQDSPFNVRGARNIPCETVPGKRAPTVKLCESDETYIPLNDGFNWKGDPNATLSGQPIPQLPPEAAPPPPAAPPPIAAAEYDPATGSYIGPDGRRYTQSDLAEGAPDKTWQTMLLPPGA</sequence>
<accession>A0A1X0JTG8</accession>
<dbReference type="GO" id="GO:0005576">
    <property type="term" value="C:extracellular region"/>
    <property type="evidence" value="ECO:0007669"/>
    <property type="project" value="TreeGrafter"/>
</dbReference>
<dbReference type="InterPro" id="IPR003399">
    <property type="entry name" value="Mce/MlaD"/>
</dbReference>
<dbReference type="EMBL" id="MVIM01000004">
    <property type="protein sequence ID" value="ORB66010.1"/>
    <property type="molecule type" value="Genomic_DNA"/>
</dbReference>
<reference evidence="3 4" key="1">
    <citation type="submission" date="2017-02" db="EMBL/GenBank/DDBJ databases">
        <title>The new phylogeny of genus Mycobacterium.</title>
        <authorList>
            <person name="Tortoli E."/>
            <person name="Trovato A."/>
            <person name="Cirillo D.M."/>
        </authorList>
    </citation>
    <scope>NUCLEOTIDE SEQUENCE [LARGE SCALE GENOMIC DNA]</scope>
    <source>
        <strain evidence="3 4">DSM 44338</strain>
    </source>
</reference>
<dbReference type="AlphaFoldDB" id="A0A1X0JTG8"/>
<gene>
    <name evidence="3" type="ORF">BST47_08935</name>
</gene>